<sequence length="79" mass="9322">MKEELLKELEALFQKEPVEMSITAFCNDLVEKMKKMGLDYIVMERRHYDALIADRAVERLTKWRGMRIQIVNEGFVSAD</sequence>
<dbReference type="EMBL" id="JARRAF010000029">
    <property type="protein sequence ID" value="MDK2126020.1"/>
    <property type="molecule type" value="Genomic_DNA"/>
</dbReference>
<comment type="caution">
    <text evidence="1">The sequence shown here is derived from an EMBL/GenBank/DDBJ whole genome shotgun (WGS) entry which is preliminary data.</text>
</comment>
<gene>
    <name evidence="1" type="ORF">PZA18_18410</name>
</gene>
<accession>A0ABT7E118</accession>
<dbReference type="Proteomes" id="UP001172778">
    <property type="component" value="Unassembled WGS sequence"/>
</dbReference>
<reference evidence="1" key="1">
    <citation type="submission" date="2023-03" db="EMBL/GenBank/DDBJ databases">
        <title>Chitinimonas shenzhenensis gen. nov., sp. nov., a novel member of family Burkholderiaceae isolated from activated sludge collected in Shen Zhen, China.</title>
        <authorList>
            <person name="Wang X."/>
        </authorList>
    </citation>
    <scope>NUCLEOTIDE SEQUENCE</scope>
    <source>
        <strain evidence="1">DQS-5</strain>
    </source>
</reference>
<name>A0ABT7E118_9NEIS</name>
<dbReference type="RefSeq" id="WP_284102335.1">
    <property type="nucleotide sequence ID" value="NZ_JARRAF010000029.1"/>
</dbReference>
<proteinExistence type="predicted"/>
<organism evidence="1 2">
    <name type="scientific">Parachitinimonas caeni</name>
    <dbReference type="NCBI Taxonomy" id="3031301"/>
    <lineage>
        <taxon>Bacteria</taxon>
        <taxon>Pseudomonadati</taxon>
        <taxon>Pseudomonadota</taxon>
        <taxon>Betaproteobacteria</taxon>
        <taxon>Neisseriales</taxon>
        <taxon>Chitinibacteraceae</taxon>
        <taxon>Parachitinimonas</taxon>
    </lineage>
</organism>
<keyword evidence="2" id="KW-1185">Reference proteome</keyword>
<protein>
    <submittedName>
        <fullName evidence="1">Uncharacterized protein</fullName>
    </submittedName>
</protein>
<evidence type="ECO:0000313" key="2">
    <source>
        <dbReference type="Proteomes" id="UP001172778"/>
    </source>
</evidence>
<evidence type="ECO:0000313" key="1">
    <source>
        <dbReference type="EMBL" id="MDK2126020.1"/>
    </source>
</evidence>